<sequence>MYNKHMNEVLVVMNSIIHLILDITNTNPGSFSNSISAEITKIKMLAIQAETSLDSSISSKISLLSGELDSFSVLAINVVRTSNFTGPDYSRMMSEYSRIFIHTLIYEELKNLYKTHIKIL</sequence>
<name>A0A2I7N6F9_9NEIS</name>
<gene>
    <name evidence="1" type="ORF">CUN60_06890</name>
</gene>
<reference evidence="2" key="1">
    <citation type="submission" date="2017-11" db="EMBL/GenBank/DDBJ databases">
        <authorList>
            <person name="Chan K.G."/>
            <person name="Lee L.S."/>
        </authorList>
    </citation>
    <scope>NUCLEOTIDE SEQUENCE [LARGE SCALE GENOMIC DNA]</scope>
    <source>
        <strain evidence="2">DSM 100970</strain>
    </source>
</reference>
<dbReference type="Proteomes" id="UP000236655">
    <property type="component" value="Chromosome"/>
</dbReference>
<keyword evidence="2" id="KW-1185">Reference proteome</keyword>
<dbReference type="EMBL" id="CP024847">
    <property type="protein sequence ID" value="AUR52034.1"/>
    <property type="molecule type" value="Genomic_DNA"/>
</dbReference>
<protein>
    <submittedName>
        <fullName evidence="1">Uncharacterized protein</fullName>
    </submittedName>
</protein>
<dbReference type="AlphaFoldDB" id="A0A2I7N6F9"/>
<dbReference type="KEGG" id="nba:CUN60_06890"/>
<accession>A0A2I7N6F9</accession>
<evidence type="ECO:0000313" key="1">
    <source>
        <dbReference type="EMBL" id="AUR52034.1"/>
    </source>
</evidence>
<evidence type="ECO:0000313" key="2">
    <source>
        <dbReference type="Proteomes" id="UP000236655"/>
    </source>
</evidence>
<organism evidence="1 2">
    <name type="scientific">Aquella oligotrophica</name>
    <dbReference type="NCBI Taxonomy" id="2067065"/>
    <lineage>
        <taxon>Bacteria</taxon>
        <taxon>Pseudomonadati</taxon>
        <taxon>Pseudomonadota</taxon>
        <taxon>Betaproteobacteria</taxon>
        <taxon>Neisseriales</taxon>
        <taxon>Neisseriaceae</taxon>
        <taxon>Aquella</taxon>
    </lineage>
</organism>
<proteinExistence type="predicted"/>